<reference evidence="1 2" key="1">
    <citation type="journal article" date="2014" name="Genome Announc.">
        <title>Genome Sequence of an Alphabaculovirus Isolated from Choristoneura murinana.</title>
        <authorList>
            <person name="Rohrmann G.F."/>
            <person name="Erlandson M.A."/>
            <person name="Theilmann D.A."/>
        </authorList>
    </citation>
    <scope>NUCLEOTIDE SEQUENCE [LARGE SCALE GENOMIC DNA]</scope>
    <source>
        <strain evidence="1 2">Darmstadt</strain>
    </source>
</reference>
<accession>V9XTJ6</accession>
<dbReference type="EMBL" id="KF894742">
    <property type="protein sequence ID" value="AHD25570.1"/>
    <property type="molecule type" value="Genomic_DNA"/>
</dbReference>
<dbReference type="Proteomes" id="UP000203482">
    <property type="component" value="Segment"/>
</dbReference>
<dbReference type="KEGG" id="vg:18126126"/>
<dbReference type="GeneID" id="18126126"/>
<name>V9XTJ6_9ABAC</name>
<keyword evidence="2" id="KW-1185">Reference proteome</keyword>
<sequence>MQGVLCQRKIGVLFAVPAFGRVRRMLAALQALLRVQQQNREPHKHIAAIVIISCKRFSYCMSSNLFAYCKLKLVKSASKTFSALLCRCVAPENADGDRYVQINNNCNFIYINVVK</sequence>
<protein>
    <submittedName>
        <fullName evidence="1">Ac72</fullName>
    </submittedName>
</protein>
<proteinExistence type="predicted"/>
<dbReference type="Pfam" id="PF10870">
    <property type="entry name" value="DUF2729"/>
    <property type="match status" value="1"/>
</dbReference>
<dbReference type="InterPro" id="IPR022621">
    <property type="entry name" value="AcMNPV_Orf72"/>
</dbReference>
<organism evidence="1 2">
    <name type="scientific">Choristoneura murinana nucleopolyhedrovirus</name>
    <dbReference type="NCBI Taxonomy" id="1987479"/>
    <lineage>
        <taxon>Viruses</taxon>
        <taxon>Viruses incertae sedis</taxon>
        <taxon>Naldaviricetes</taxon>
        <taxon>Lefavirales</taxon>
        <taxon>Baculoviridae</taxon>
        <taxon>Alphabaculovirus</taxon>
        <taxon>Alphabaculovirus chomurinanae</taxon>
    </lineage>
</organism>
<evidence type="ECO:0000313" key="2">
    <source>
        <dbReference type="Proteomes" id="UP000203482"/>
    </source>
</evidence>
<dbReference type="RefSeq" id="YP_008992175.1">
    <property type="nucleotide sequence ID" value="NC_023177.1"/>
</dbReference>
<dbReference type="OrthoDB" id="21701at10239"/>
<evidence type="ECO:0000313" key="1">
    <source>
        <dbReference type="EMBL" id="AHD25570.1"/>
    </source>
</evidence>
<gene>
    <name evidence="1" type="ORF">chmu84</name>
</gene>